<dbReference type="Proteomes" id="UP000095287">
    <property type="component" value="Unplaced"/>
</dbReference>
<name>A0A1I8A371_9BILA</name>
<organism evidence="1 2">
    <name type="scientific">Steinernema glaseri</name>
    <dbReference type="NCBI Taxonomy" id="37863"/>
    <lineage>
        <taxon>Eukaryota</taxon>
        <taxon>Metazoa</taxon>
        <taxon>Ecdysozoa</taxon>
        <taxon>Nematoda</taxon>
        <taxon>Chromadorea</taxon>
        <taxon>Rhabditida</taxon>
        <taxon>Tylenchina</taxon>
        <taxon>Panagrolaimomorpha</taxon>
        <taxon>Strongyloidoidea</taxon>
        <taxon>Steinernematidae</taxon>
        <taxon>Steinernema</taxon>
    </lineage>
</organism>
<reference evidence="2" key="1">
    <citation type="submission" date="2016-11" db="UniProtKB">
        <authorList>
            <consortium name="WormBaseParasite"/>
        </authorList>
    </citation>
    <scope>IDENTIFICATION</scope>
</reference>
<dbReference type="AlphaFoldDB" id="A0A1I8A371"/>
<accession>A0A1I8A371</accession>
<sequence>MTIQFLSPRPGKYLAARQSNLLLAVGPLISFPSTLSASCKTSSNKSVDFGLRSVHSAASTDDASDTAITF</sequence>
<evidence type="ECO:0000313" key="2">
    <source>
        <dbReference type="WBParaSite" id="L893_g32399.t1"/>
    </source>
</evidence>
<protein>
    <submittedName>
        <fullName evidence="2">Uncharacterized protein</fullName>
    </submittedName>
</protein>
<keyword evidence="1" id="KW-1185">Reference proteome</keyword>
<dbReference type="WBParaSite" id="L893_g32399.t1">
    <property type="protein sequence ID" value="L893_g32399.t1"/>
    <property type="gene ID" value="L893_g32399"/>
</dbReference>
<proteinExistence type="predicted"/>
<evidence type="ECO:0000313" key="1">
    <source>
        <dbReference type="Proteomes" id="UP000095287"/>
    </source>
</evidence>